<sequence>MKRHDYLKMRTVESFETMPRQSFDSEVESSNVRWWSYGSDEGYIVEVGGVKTEMTMNKDSNKTDLASFKKMPIMIPSYASPTVALSKELKDSISGGTHNHNDSSEFAERDELSSADGSRAPSYISFESLNVPPPPADPETEEIDEAEQLSKNMTEKAKVPKWRKALVYMRVLEETA</sequence>
<dbReference type="EMBL" id="AGUE01000073">
    <property type="protein sequence ID" value="EHL00861.1"/>
    <property type="molecule type" value="Genomic_DNA"/>
</dbReference>
<feature type="region of interest" description="Disordered" evidence="1">
    <location>
        <begin position="90"/>
        <end position="155"/>
    </location>
</feature>
<accession>H0EL18</accession>
<name>H0EL18_GLAL7</name>
<keyword evidence="3" id="KW-1185">Reference proteome</keyword>
<feature type="compositionally biased region" description="Basic and acidic residues" evidence="1">
    <location>
        <begin position="99"/>
        <end position="112"/>
    </location>
</feature>
<dbReference type="HOGENOM" id="CLU_1547739_0_0_1"/>
<gene>
    <name evidence="2" type="ORF">M7I_3254</name>
</gene>
<organism evidence="2 3">
    <name type="scientific">Glarea lozoyensis (strain ATCC 74030 / MF5533)</name>
    <dbReference type="NCBI Taxonomy" id="1104152"/>
    <lineage>
        <taxon>Eukaryota</taxon>
        <taxon>Fungi</taxon>
        <taxon>Dikarya</taxon>
        <taxon>Ascomycota</taxon>
        <taxon>Pezizomycotina</taxon>
        <taxon>Leotiomycetes</taxon>
        <taxon>Helotiales</taxon>
        <taxon>Helotiaceae</taxon>
        <taxon>Glarea</taxon>
    </lineage>
</organism>
<evidence type="ECO:0000313" key="3">
    <source>
        <dbReference type="Proteomes" id="UP000005446"/>
    </source>
</evidence>
<protein>
    <submittedName>
        <fullName evidence="2">Uncharacterized protein</fullName>
    </submittedName>
</protein>
<comment type="caution">
    <text evidence="2">The sequence shown here is derived from an EMBL/GenBank/DDBJ whole genome shotgun (WGS) entry which is preliminary data.</text>
</comment>
<feature type="compositionally biased region" description="Acidic residues" evidence="1">
    <location>
        <begin position="138"/>
        <end position="147"/>
    </location>
</feature>
<dbReference type="Proteomes" id="UP000005446">
    <property type="component" value="Unassembled WGS sequence"/>
</dbReference>
<dbReference type="InParanoid" id="H0EL18"/>
<proteinExistence type="predicted"/>
<evidence type="ECO:0000313" key="2">
    <source>
        <dbReference type="EMBL" id="EHL00861.1"/>
    </source>
</evidence>
<reference evidence="2 3" key="1">
    <citation type="journal article" date="2012" name="Eukaryot. Cell">
        <title>Genome sequence of the fungus Glarea lozoyensis: the first genome sequence of a species from the Helotiaceae family.</title>
        <authorList>
            <person name="Youssar L."/>
            <person name="Gruening B.A."/>
            <person name="Erxleben A."/>
            <person name="Guenther S."/>
            <person name="Huettel W."/>
        </authorList>
    </citation>
    <scope>NUCLEOTIDE SEQUENCE [LARGE SCALE GENOMIC DNA]</scope>
    <source>
        <strain evidence="3">ATCC 74030 / MF5533</strain>
    </source>
</reference>
<dbReference type="OrthoDB" id="10289967at2759"/>
<evidence type="ECO:0000256" key="1">
    <source>
        <dbReference type="SAM" id="MobiDB-lite"/>
    </source>
</evidence>
<dbReference type="AlphaFoldDB" id="H0EL18"/>